<evidence type="ECO:0000313" key="2">
    <source>
        <dbReference type="Proteomes" id="UP001589710"/>
    </source>
</evidence>
<organism evidence="1 2">
    <name type="scientific">Streptomyces yanii</name>
    <dbReference type="NCBI Taxonomy" id="78510"/>
    <lineage>
        <taxon>Bacteria</taxon>
        <taxon>Bacillati</taxon>
        <taxon>Actinomycetota</taxon>
        <taxon>Actinomycetes</taxon>
        <taxon>Kitasatosporales</taxon>
        <taxon>Streptomycetaceae</taxon>
        <taxon>Streptomyces</taxon>
    </lineage>
</organism>
<dbReference type="EMBL" id="JBHMCG010000129">
    <property type="protein sequence ID" value="MFB9576331.1"/>
    <property type="molecule type" value="Genomic_DNA"/>
</dbReference>
<protein>
    <submittedName>
        <fullName evidence="1">Uncharacterized protein</fullName>
    </submittedName>
</protein>
<dbReference type="RefSeq" id="WP_345515397.1">
    <property type="nucleotide sequence ID" value="NZ_BAAAXD010000031.1"/>
</dbReference>
<evidence type="ECO:0000313" key="1">
    <source>
        <dbReference type="EMBL" id="MFB9576331.1"/>
    </source>
</evidence>
<gene>
    <name evidence="1" type="ORF">ACFFTL_29615</name>
</gene>
<dbReference type="Proteomes" id="UP001589710">
    <property type="component" value="Unassembled WGS sequence"/>
</dbReference>
<proteinExistence type="predicted"/>
<comment type="caution">
    <text evidence="1">The sequence shown here is derived from an EMBL/GenBank/DDBJ whole genome shotgun (WGS) entry which is preliminary data.</text>
</comment>
<sequence>MLLYVAAEVLDERLLVLEQSRGPQVSGCSLRAANHLEVTADRKAPLLLVELPEDDLHCCRPVVPRHLQRWQYQGIDTLLEHIGVLGCARLDAWLGSAAAVTAA</sequence>
<keyword evidence="2" id="KW-1185">Reference proteome</keyword>
<reference evidence="1 2" key="1">
    <citation type="submission" date="2024-09" db="EMBL/GenBank/DDBJ databases">
        <authorList>
            <person name="Sun Q."/>
            <person name="Mori K."/>
        </authorList>
    </citation>
    <scope>NUCLEOTIDE SEQUENCE [LARGE SCALE GENOMIC DNA]</scope>
    <source>
        <strain evidence="1 2">JCM 3331</strain>
    </source>
</reference>
<accession>A0ABV5RGW1</accession>
<name>A0ABV5RGW1_9ACTN</name>